<evidence type="ECO:0000256" key="6">
    <source>
        <dbReference type="ARBA" id="ARBA00023157"/>
    </source>
</evidence>
<evidence type="ECO:0000256" key="3">
    <source>
        <dbReference type="ARBA" id="ARBA00022525"/>
    </source>
</evidence>
<dbReference type="CDD" id="cd21175">
    <property type="entry name" value="LPMO_AA9"/>
    <property type="match status" value="1"/>
</dbReference>
<keyword evidence="6" id="KW-1015">Disulfide bond</keyword>
<evidence type="ECO:0000313" key="16">
    <source>
        <dbReference type="Proteomes" id="UP001446871"/>
    </source>
</evidence>
<evidence type="ECO:0000256" key="12">
    <source>
        <dbReference type="SAM" id="MobiDB-lite"/>
    </source>
</evidence>
<protein>
    <recommendedName>
        <fullName evidence="11">lytic cellulose monooxygenase (C4-dehydrogenating)</fullName>
        <ecNumber evidence="11">1.14.99.56</ecNumber>
    </recommendedName>
</protein>
<keyword evidence="16" id="KW-1185">Reference proteome</keyword>
<keyword evidence="3" id="KW-0964">Secreted</keyword>
<dbReference type="EMBL" id="JAQQWM010000003">
    <property type="protein sequence ID" value="KAK8072713.1"/>
    <property type="molecule type" value="Genomic_DNA"/>
</dbReference>
<name>A0ABR1VND7_9PEZI</name>
<comment type="subcellular location">
    <subcellularLocation>
        <location evidence="2">Secreted</location>
    </subcellularLocation>
</comment>
<dbReference type="Gene3D" id="2.70.50.70">
    <property type="match status" value="1"/>
</dbReference>
<evidence type="ECO:0000256" key="10">
    <source>
        <dbReference type="ARBA" id="ARBA00045077"/>
    </source>
</evidence>
<keyword evidence="4 13" id="KW-0732">Signal</keyword>
<feature type="compositionally biased region" description="Low complexity" evidence="12">
    <location>
        <begin position="247"/>
        <end position="274"/>
    </location>
</feature>
<evidence type="ECO:0000256" key="11">
    <source>
        <dbReference type="ARBA" id="ARBA00047174"/>
    </source>
</evidence>
<dbReference type="EC" id="1.14.99.56" evidence="11"/>
<reference evidence="15 16" key="1">
    <citation type="submission" date="2023-01" db="EMBL/GenBank/DDBJ databases">
        <title>Analysis of 21 Apiospora genomes using comparative genomics revels a genus with tremendous synthesis potential of carbohydrate active enzymes and secondary metabolites.</title>
        <authorList>
            <person name="Sorensen T."/>
        </authorList>
    </citation>
    <scope>NUCLEOTIDE SEQUENCE [LARGE SCALE GENOMIC DNA]</scope>
    <source>
        <strain evidence="15 16">CBS 83171</strain>
    </source>
</reference>
<evidence type="ECO:0000256" key="5">
    <source>
        <dbReference type="ARBA" id="ARBA00023001"/>
    </source>
</evidence>
<dbReference type="Proteomes" id="UP001446871">
    <property type="component" value="Unassembled WGS sequence"/>
</dbReference>
<evidence type="ECO:0000256" key="1">
    <source>
        <dbReference type="ARBA" id="ARBA00001973"/>
    </source>
</evidence>
<evidence type="ECO:0000259" key="14">
    <source>
        <dbReference type="Pfam" id="PF03443"/>
    </source>
</evidence>
<feature type="chain" id="PRO_5045476790" description="lytic cellulose monooxygenase (C4-dehydrogenating)" evidence="13">
    <location>
        <begin position="25"/>
        <end position="351"/>
    </location>
</feature>
<dbReference type="Pfam" id="PF03443">
    <property type="entry name" value="AA9"/>
    <property type="match status" value="1"/>
</dbReference>
<gene>
    <name evidence="15" type="ORF">PG996_006061</name>
</gene>
<keyword evidence="7" id="KW-0119">Carbohydrate metabolism</keyword>
<evidence type="ECO:0000256" key="13">
    <source>
        <dbReference type="SAM" id="SignalP"/>
    </source>
</evidence>
<evidence type="ECO:0000256" key="9">
    <source>
        <dbReference type="ARBA" id="ARBA00044502"/>
    </source>
</evidence>
<organism evidence="15 16">
    <name type="scientific">Apiospora saccharicola</name>
    <dbReference type="NCBI Taxonomy" id="335842"/>
    <lineage>
        <taxon>Eukaryota</taxon>
        <taxon>Fungi</taxon>
        <taxon>Dikarya</taxon>
        <taxon>Ascomycota</taxon>
        <taxon>Pezizomycotina</taxon>
        <taxon>Sordariomycetes</taxon>
        <taxon>Xylariomycetidae</taxon>
        <taxon>Amphisphaeriales</taxon>
        <taxon>Apiosporaceae</taxon>
        <taxon>Apiospora</taxon>
    </lineage>
</organism>
<comment type="cofactor">
    <cofactor evidence="1">
        <name>Cu(2+)</name>
        <dbReference type="ChEBI" id="CHEBI:29036"/>
    </cofactor>
</comment>
<proteinExistence type="inferred from homology"/>
<keyword evidence="8" id="KW-0624">Polysaccharide degradation</keyword>
<evidence type="ECO:0000313" key="15">
    <source>
        <dbReference type="EMBL" id="KAK8072713.1"/>
    </source>
</evidence>
<dbReference type="PANTHER" id="PTHR33353">
    <property type="entry name" value="PUTATIVE (AFU_ORTHOLOGUE AFUA_1G12560)-RELATED"/>
    <property type="match status" value="1"/>
</dbReference>
<dbReference type="PANTHER" id="PTHR33353:SF34">
    <property type="entry name" value="ENDO-BETA-1,4-GLUCANASE D"/>
    <property type="match status" value="1"/>
</dbReference>
<comment type="caution">
    <text evidence="15">The sequence shown here is derived from an EMBL/GenBank/DDBJ whole genome shotgun (WGS) entry which is preliminary data.</text>
</comment>
<feature type="domain" description="Auxiliary Activity family 9 catalytic" evidence="14">
    <location>
        <begin position="25"/>
        <end position="234"/>
    </location>
</feature>
<evidence type="ECO:0000256" key="2">
    <source>
        <dbReference type="ARBA" id="ARBA00004613"/>
    </source>
</evidence>
<dbReference type="InterPro" id="IPR005103">
    <property type="entry name" value="AA9_LPMO"/>
</dbReference>
<evidence type="ECO:0000256" key="8">
    <source>
        <dbReference type="ARBA" id="ARBA00023326"/>
    </source>
</evidence>
<evidence type="ECO:0000256" key="4">
    <source>
        <dbReference type="ARBA" id="ARBA00022729"/>
    </source>
</evidence>
<feature type="signal peptide" evidence="13">
    <location>
        <begin position="1"/>
        <end position="24"/>
    </location>
</feature>
<keyword evidence="5" id="KW-0136">Cellulose degradation</keyword>
<comment type="similarity">
    <text evidence="9">Belongs to the polysaccharide monooxygenase AA9 family.</text>
</comment>
<sequence>MSFTKSQTKALLAALMAAPALVSAHGKIASISIDGKSFKGTANGATGDSVAWSTTANDNGFVAASDLSNVNIACHRGGKPGALSAEVAAGGKVDITWSTWPESHHGPVIDYMAKCSGACSSADPSALEFFKIDEAGLVDGASAPGQWASDDLIKAGNKWTVTVPADLAAGEYVLRHEMIALHEANREGGAQFYPQCVNLKVTGGGSAAPAGTKATSLYTTKDEGVLFNIYQANSAYPVPGPKIATAGGAGGAPAAPAKPAPTSAAGGAAPAPTTLVTSSKPAPTQAPPLLAAPVPALLCTLSAVATASAALLLAPRVPARSRTTTTPSAFPTKVEGSKDTIQQPNVLENFM</sequence>
<evidence type="ECO:0000256" key="7">
    <source>
        <dbReference type="ARBA" id="ARBA00023277"/>
    </source>
</evidence>
<feature type="region of interest" description="Disordered" evidence="12">
    <location>
        <begin position="247"/>
        <end position="284"/>
    </location>
</feature>
<dbReference type="InterPro" id="IPR049892">
    <property type="entry name" value="AA9"/>
</dbReference>
<comment type="catalytic activity">
    <reaction evidence="10">
        <text>[(1-&gt;4)-beta-D-glucosyl]n+m + reduced acceptor + O2 = 4-dehydro-beta-D-glucosyl-[(1-&gt;4)-beta-D-glucosyl]n-1 + [(1-&gt;4)-beta-D-glucosyl]m + acceptor + H2O.</text>
        <dbReference type="EC" id="1.14.99.56"/>
    </reaction>
</comment>
<accession>A0ABR1VND7</accession>